<evidence type="ECO:0000313" key="1">
    <source>
        <dbReference type="EMBL" id="GBP61361.1"/>
    </source>
</evidence>
<accession>A0A4C1XBT5</accession>
<dbReference type="OrthoDB" id="411823at2759"/>
<organism evidence="1 2">
    <name type="scientific">Eumeta variegata</name>
    <name type="common">Bagworm moth</name>
    <name type="synonym">Eumeta japonica</name>
    <dbReference type="NCBI Taxonomy" id="151549"/>
    <lineage>
        <taxon>Eukaryota</taxon>
        <taxon>Metazoa</taxon>
        <taxon>Ecdysozoa</taxon>
        <taxon>Arthropoda</taxon>
        <taxon>Hexapoda</taxon>
        <taxon>Insecta</taxon>
        <taxon>Pterygota</taxon>
        <taxon>Neoptera</taxon>
        <taxon>Endopterygota</taxon>
        <taxon>Lepidoptera</taxon>
        <taxon>Glossata</taxon>
        <taxon>Ditrysia</taxon>
        <taxon>Tineoidea</taxon>
        <taxon>Psychidae</taxon>
        <taxon>Oiketicinae</taxon>
        <taxon>Eumeta</taxon>
    </lineage>
</organism>
<name>A0A4C1XBT5_EUMVA</name>
<dbReference type="EMBL" id="BGZK01000812">
    <property type="protein sequence ID" value="GBP61361.1"/>
    <property type="molecule type" value="Genomic_DNA"/>
</dbReference>
<proteinExistence type="predicted"/>
<gene>
    <name evidence="1" type="ORF">EVAR_50843_1</name>
</gene>
<dbReference type="Proteomes" id="UP000299102">
    <property type="component" value="Unassembled WGS sequence"/>
</dbReference>
<keyword evidence="2" id="KW-1185">Reference proteome</keyword>
<protein>
    <submittedName>
        <fullName evidence="1">Uncharacterized protein</fullName>
    </submittedName>
</protein>
<evidence type="ECO:0000313" key="2">
    <source>
        <dbReference type="Proteomes" id="UP000299102"/>
    </source>
</evidence>
<reference evidence="1 2" key="1">
    <citation type="journal article" date="2019" name="Commun. Biol.">
        <title>The bagworm genome reveals a unique fibroin gene that provides high tensile strength.</title>
        <authorList>
            <person name="Kono N."/>
            <person name="Nakamura H."/>
            <person name="Ohtoshi R."/>
            <person name="Tomita M."/>
            <person name="Numata K."/>
            <person name="Arakawa K."/>
        </authorList>
    </citation>
    <scope>NUCLEOTIDE SEQUENCE [LARGE SCALE GENOMIC DNA]</scope>
</reference>
<sequence>MLATDTPPINGTTLDVDFPGFTTLNASTFKAMMQKKRKIIDSLHQIEGRENQCTIVRTKNKTILLFSWEEKTPFSQACPFLPTLGGANSGVAITPRTITINALSMLFEIVEVVD</sequence>
<comment type="caution">
    <text evidence="1">The sequence shown here is derived from an EMBL/GenBank/DDBJ whole genome shotgun (WGS) entry which is preliminary data.</text>
</comment>
<dbReference type="AlphaFoldDB" id="A0A4C1XBT5"/>